<name>A0ABS0FFC0_9FLAO</name>
<reference evidence="1 2" key="1">
    <citation type="submission" date="2020-11" db="EMBL/GenBank/DDBJ databases">
        <title>Kaistella gelatinilytica sp. nov., a flavobacterium isolated from Antarctic Soil.</title>
        <authorList>
            <person name="Li J."/>
        </authorList>
    </citation>
    <scope>NUCLEOTIDE SEQUENCE [LARGE SCALE GENOMIC DNA]</scope>
    <source>
        <strain evidence="1 2">G5-32</strain>
    </source>
</reference>
<keyword evidence="2" id="KW-1185">Reference proteome</keyword>
<comment type="caution">
    <text evidence="1">The sequence shown here is derived from an EMBL/GenBank/DDBJ whole genome shotgun (WGS) entry which is preliminary data.</text>
</comment>
<gene>
    <name evidence="1" type="ORF">IV494_14535</name>
</gene>
<evidence type="ECO:0000313" key="1">
    <source>
        <dbReference type="EMBL" id="MBF8458398.1"/>
    </source>
</evidence>
<proteinExistence type="predicted"/>
<protein>
    <recommendedName>
        <fullName evidence="3">Lipocalin-like protein</fullName>
    </recommendedName>
</protein>
<dbReference type="RefSeq" id="WP_196080838.1">
    <property type="nucleotide sequence ID" value="NZ_JADPVI010000005.1"/>
</dbReference>
<organism evidence="1 2">
    <name type="scientific">Kaistella gelatinilytica</name>
    <dbReference type="NCBI Taxonomy" id="2787636"/>
    <lineage>
        <taxon>Bacteria</taxon>
        <taxon>Pseudomonadati</taxon>
        <taxon>Bacteroidota</taxon>
        <taxon>Flavobacteriia</taxon>
        <taxon>Flavobacteriales</taxon>
        <taxon>Weeksellaceae</taxon>
        <taxon>Chryseobacterium group</taxon>
        <taxon>Kaistella</taxon>
    </lineage>
</organism>
<evidence type="ECO:0000313" key="2">
    <source>
        <dbReference type="Proteomes" id="UP000660070"/>
    </source>
</evidence>
<dbReference type="EMBL" id="JADPVI010000005">
    <property type="protein sequence ID" value="MBF8458398.1"/>
    <property type="molecule type" value="Genomic_DNA"/>
</dbReference>
<dbReference type="Proteomes" id="UP000660070">
    <property type="component" value="Unassembled WGS sequence"/>
</dbReference>
<accession>A0ABS0FFC0</accession>
<sequence length="314" mass="36372">MNYKRVLLLFLLFTSFIFCKKKNSESNEQEKFIVEKNFSNQKNDSISIGTWHWRSADKTQEFTLKIKKISKDSIFGQYCAVYNNGSKMDCDFDDINNVKGVIQKNKALLEFSSFFGANNGKAELIFNKNNLKWIVTKPPHGEYYAPNNIILTKKNNFSESEKSTEIEKKEKPFQFSGSILPYDKKIDYKNIEYKTLPTKSINGISEFACGEIEIRYVSLAKTDKASLLLVPIDCGDAVYRYYLVSIFNNTVVSSLYVEGELFEPESKQDAEKTNFRIDKNSILTVRTINKNFEKNKIEEKRYLLTDFGKIIETK</sequence>
<evidence type="ECO:0008006" key="3">
    <source>
        <dbReference type="Google" id="ProtNLM"/>
    </source>
</evidence>